<reference evidence="1" key="1">
    <citation type="submission" date="2016-04" db="EMBL/GenBank/DDBJ databases">
        <authorList>
            <person name="Evans L.H."/>
            <person name="Alamgir A."/>
            <person name="Owens N."/>
            <person name="Weber N.D."/>
            <person name="Virtaneva K."/>
            <person name="Barbian K."/>
            <person name="Babar A."/>
            <person name="Rosenke K."/>
        </authorList>
    </citation>
    <scope>NUCLEOTIDE SEQUENCE</scope>
    <source>
        <strain evidence="1">86</strain>
    </source>
</reference>
<name>A0A212JW81_9DELT</name>
<proteinExistence type="predicted"/>
<sequence length="72" mass="7957">MARPSQVSRLGSRLRLAVMLRQRTNFVPVTDERARSLHEIGTLPCPTASLSRDRVGVCGDRTRPAAPRLESS</sequence>
<gene>
    <name evidence="1" type="ORF">KL86DPRO_20177</name>
</gene>
<dbReference type="EMBL" id="FLUQ01000002">
    <property type="protein sequence ID" value="SBW03638.1"/>
    <property type="molecule type" value="Genomic_DNA"/>
</dbReference>
<dbReference type="AlphaFoldDB" id="A0A212JW81"/>
<accession>A0A212JW81</accession>
<organism evidence="1">
    <name type="scientific">uncultured delta proteobacterium</name>
    <dbReference type="NCBI Taxonomy" id="34034"/>
    <lineage>
        <taxon>Bacteria</taxon>
        <taxon>Deltaproteobacteria</taxon>
        <taxon>environmental samples</taxon>
    </lineage>
</organism>
<evidence type="ECO:0000313" key="1">
    <source>
        <dbReference type="EMBL" id="SBW03638.1"/>
    </source>
</evidence>
<protein>
    <submittedName>
        <fullName evidence="1">Uncharacterized protein</fullName>
    </submittedName>
</protein>